<gene>
    <name evidence="2" type="ORF">B0H66DRAFT_602534</name>
</gene>
<name>A0AAE0M3F2_9PEZI</name>
<evidence type="ECO:0000313" key="2">
    <source>
        <dbReference type="EMBL" id="KAK3317926.1"/>
    </source>
</evidence>
<dbReference type="Proteomes" id="UP001283341">
    <property type="component" value="Unassembled WGS sequence"/>
</dbReference>
<reference evidence="2" key="2">
    <citation type="submission" date="2023-06" db="EMBL/GenBank/DDBJ databases">
        <authorList>
            <consortium name="Lawrence Berkeley National Laboratory"/>
            <person name="Haridas S."/>
            <person name="Hensen N."/>
            <person name="Bonometti L."/>
            <person name="Westerberg I."/>
            <person name="Brannstrom I.O."/>
            <person name="Guillou S."/>
            <person name="Cros-Aarteil S."/>
            <person name="Calhoun S."/>
            <person name="Kuo A."/>
            <person name="Mondo S."/>
            <person name="Pangilinan J."/>
            <person name="Riley R."/>
            <person name="Labutti K."/>
            <person name="Andreopoulos B."/>
            <person name="Lipzen A."/>
            <person name="Chen C."/>
            <person name="Yanf M."/>
            <person name="Daum C."/>
            <person name="Ng V."/>
            <person name="Clum A."/>
            <person name="Steindorff A."/>
            <person name="Ohm R."/>
            <person name="Martin F."/>
            <person name="Silar P."/>
            <person name="Natvig D."/>
            <person name="Lalanne C."/>
            <person name="Gautier V."/>
            <person name="Ament-Velasquez S.L."/>
            <person name="Kruys A."/>
            <person name="Hutchinson M.I."/>
            <person name="Powell A.J."/>
            <person name="Barry K."/>
            <person name="Miller A.N."/>
            <person name="Grigoriev I.V."/>
            <person name="Debuchy R."/>
            <person name="Gladieux P."/>
            <person name="Thoren M.H."/>
            <person name="Johannesson H."/>
        </authorList>
    </citation>
    <scope>NUCLEOTIDE SEQUENCE</scope>
    <source>
        <strain evidence="2">CBS 118394</strain>
    </source>
</reference>
<feature type="signal peptide" evidence="1">
    <location>
        <begin position="1"/>
        <end position="22"/>
    </location>
</feature>
<evidence type="ECO:0000256" key="1">
    <source>
        <dbReference type="SAM" id="SignalP"/>
    </source>
</evidence>
<comment type="caution">
    <text evidence="2">The sequence shown here is derived from an EMBL/GenBank/DDBJ whole genome shotgun (WGS) entry which is preliminary data.</text>
</comment>
<proteinExistence type="predicted"/>
<protein>
    <submittedName>
        <fullName evidence="2">Uncharacterized protein</fullName>
    </submittedName>
</protein>
<keyword evidence="1" id="KW-0732">Signal</keyword>
<organism evidence="2 3">
    <name type="scientific">Apodospora peruviana</name>
    <dbReference type="NCBI Taxonomy" id="516989"/>
    <lineage>
        <taxon>Eukaryota</taxon>
        <taxon>Fungi</taxon>
        <taxon>Dikarya</taxon>
        <taxon>Ascomycota</taxon>
        <taxon>Pezizomycotina</taxon>
        <taxon>Sordariomycetes</taxon>
        <taxon>Sordariomycetidae</taxon>
        <taxon>Sordariales</taxon>
        <taxon>Lasiosphaeriaceae</taxon>
        <taxon>Apodospora</taxon>
    </lineage>
</organism>
<dbReference type="InterPro" id="IPR045564">
    <property type="entry name" value="DUF5910"/>
</dbReference>
<dbReference type="EMBL" id="JAUEDM010000004">
    <property type="protein sequence ID" value="KAK3317926.1"/>
    <property type="molecule type" value="Genomic_DNA"/>
</dbReference>
<keyword evidence="3" id="KW-1185">Reference proteome</keyword>
<feature type="chain" id="PRO_5042114652" evidence="1">
    <location>
        <begin position="23"/>
        <end position="211"/>
    </location>
</feature>
<dbReference type="Pfam" id="PF19287">
    <property type="entry name" value="DUF5910"/>
    <property type="match status" value="1"/>
</dbReference>
<evidence type="ECO:0000313" key="3">
    <source>
        <dbReference type="Proteomes" id="UP001283341"/>
    </source>
</evidence>
<accession>A0AAE0M3F2</accession>
<sequence length="211" mass="22831">MLFTNFLPRGLVAAALISSVAGYAVDIEKRALVTIGVRHMSRAEADATEAAGGLLVNIGGSGSQSQGGQLGNGKYVTTNTLAFAYEPWHALVQADGSAFADAKKVWVPEHVMLNGQKIYTHGNEFQVSRYVKACGGDPATTIRMHVISTNPQFLIPDASVTTENPFAIKVKKAVKGMDQLPYTDIDMSTWHNILNPEMANKNEDTQDRHVD</sequence>
<dbReference type="AlphaFoldDB" id="A0AAE0M3F2"/>
<reference evidence="2" key="1">
    <citation type="journal article" date="2023" name="Mol. Phylogenet. Evol.">
        <title>Genome-scale phylogeny and comparative genomics of the fungal order Sordariales.</title>
        <authorList>
            <person name="Hensen N."/>
            <person name="Bonometti L."/>
            <person name="Westerberg I."/>
            <person name="Brannstrom I.O."/>
            <person name="Guillou S."/>
            <person name="Cros-Aarteil S."/>
            <person name="Calhoun S."/>
            <person name="Haridas S."/>
            <person name="Kuo A."/>
            <person name="Mondo S."/>
            <person name="Pangilinan J."/>
            <person name="Riley R."/>
            <person name="LaButti K."/>
            <person name="Andreopoulos B."/>
            <person name="Lipzen A."/>
            <person name="Chen C."/>
            <person name="Yan M."/>
            <person name="Daum C."/>
            <person name="Ng V."/>
            <person name="Clum A."/>
            <person name="Steindorff A."/>
            <person name="Ohm R.A."/>
            <person name="Martin F."/>
            <person name="Silar P."/>
            <person name="Natvig D.O."/>
            <person name="Lalanne C."/>
            <person name="Gautier V."/>
            <person name="Ament-Velasquez S.L."/>
            <person name="Kruys A."/>
            <person name="Hutchinson M.I."/>
            <person name="Powell A.J."/>
            <person name="Barry K."/>
            <person name="Miller A.N."/>
            <person name="Grigoriev I.V."/>
            <person name="Debuchy R."/>
            <person name="Gladieux P."/>
            <person name="Hiltunen Thoren M."/>
            <person name="Johannesson H."/>
        </authorList>
    </citation>
    <scope>NUCLEOTIDE SEQUENCE</scope>
    <source>
        <strain evidence="2">CBS 118394</strain>
    </source>
</reference>